<evidence type="ECO:0000313" key="2">
    <source>
        <dbReference type="Proteomes" id="UP000198951"/>
    </source>
</evidence>
<dbReference type="EMBL" id="FNRD01000010">
    <property type="protein sequence ID" value="SEA85351.1"/>
    <property type="molecule type" value="Genomic_DNA"/>
</dbReference>
<reference evidence="2" key="1">
    <citation type="submission" date="2016-10" db="EMBL/GenBank/DDBJ databases">
        <authorList>
            <person name="Varghese N."/>
            <person name="Submissions S."/>
        </authorList>
    </citation>
    <scope>NUCLEOTIDE SEQUENCE [LARGE SCALE GENOMIC DNA]</scope>
    <source>
        <strain evidence="2">DSM 22376</strain>
    </source>
</reference>
<gene>
    <name evidence="1" type="ORF">SAMN05443667_11028</name>
</gene>
<dbReference type="InterPro" id="IPR008551">
    <property type="entry name" value="TANGO2"/>
</dbReference>
<evidence type="ECO:0000313" key="1">
    <source>
        <dbReference type="EMBL" id="SEA85351.1"/>
    </source>
</evidence>
<dbReference type="RefSeq" id="WP_091091457.1">
    <property type="nucleotide sequence ID" value="NZ_FNRD01000010.1"/>
</dbReference>
<proteinExistence type="predicted"/>
<protein>
    <submittedName>
        <fullName evidence="1">Transport and Golgi organisation 2</fullName>
    </submittedName>
</protein>
<dbReference type="STRING" id="150146.SAMN05443667_11028"/>
<accession>A0A1H4EJX7</accession>
<dbReference type="AlphaFoldDB" id="A0A1H4EJX7"/>
<keyword evidence="2" id="KW-1185">Reference proteome</keyword>
<dbReference type="PANTHER" id="PTHR17985:SF8">
    <property type="entry name" value="TRANSPORT AND GOLGI ORGANIZATION PROTEIN 2 HOMOLOG"/>
    <property type="match status" value="1"/>
</dbReference>
<name>A0A1H4EJX7_9FLAO</name>
<organism evidence="1 2">
    <name type="scientific">Flavobacterium gillisiae</name>
    <dbReference type="NCBI Taxonomy" id="150146"/>
    <lineage>
        <taxon>Bacteria</taxon>
        <taxon>Pseudomonadati</taxon>
        <taxon>Bacteroidota</taxon>
        <taxon>Flavobacteriia</taxon>
        <taxon>Flavobacteriales</taxon>
        <taxon>Flavobacteriaceae</taxon>
        <taxon>Flavobacterium</taxon>
    </lineage>
</organism>
<dbReference type="OrthoDB" id="4380123at2"/>
<dbReference type="PANTHER" id="PTHR17985">
    <property type="entry name" value="SER/THR-RICH PROTEIN T10 IN DGCR REGION"/>
    <property type="match status" value="1"/>
</dbReference>
<sequence>MCTVSFIKTDTKIIITSNRDEQLIRPSAIPPKNYTVNGKNVIYPKDPKAGGTWYVVDENGTVLVLLNGADEKHVMGLKYRKSRGLIVLDIIGNVSPRDYWNTIDLDRIEPFTIVLFQDQELFQLRWNGADKEAIKLDPNEKHIWSSSTLYPKEIREKRTSLFQAFLGRNKSLSEIEMYSFHRYTEEGNQENGLVINRNGELKTLSITQSIIEKNKVTILHHDLIAEEDFSTSFITI</sequence>
<dbReference type="Pfam" id="PF05742">
    <property type="entry name" value="TANGO2"/>
    <property type="match status" value="1"/>
</dbReference>
<dbReference type="Proteomes" id="UP000198951">
    <property type="component" value="Unassembled WGS sequence"/>
</dbReference>